<dbReference type="GO" id="GO:0009279">
    <property type="term" value="C:cell outer membrane"/>
    <property type="evidence" value="ECO:0007669"/>
    <property type="project" value="UniProtKB-SubCell"/>
</dbReference>
<dbReference type="PANTHER" id="PTHR30026:SF20">
    <property type="entry name" value="OUTER MEMBRANE PROTEIN TOLC"/>
    <property type="match status" value="1"/>
</dbReference>
<dbReference type="GO" id="GO:0015562">
    <property type="term" value="F:efflux transmembrane transporter activity"/>
    <property type="evidence" value="ECO:0007669"/>
    <property type="project" value="InterPro"/>
</dbReference>
<evidence type="ECO:0000256" key="6">
    <source>
        <dbReference type="ARBA" id="ARBA00023136"/>
    </source>
</evidence>
<keyword evidence="7" id="KW-0998">Cell outer membrane</keyword>
<evidence type="ECO:0000256" key="8">
    <source>
        <dbReference type="SAM" id="MobiDB-lite"/>
    </source>
</evidence>
<dbReference type="SUPFAM" id="SSF56954">
    <property type="entry name" value="Outer membrane efflux proteins (OEP)"/>
    <property type="match status" value="1"/>
</dbReference>
<dbReference type="Pfam" id="PF02321">
    <property type="entry name" value="OEP"/>
    <property type="match status" value="2"/>
</dbReference>
<protein>
    <recommendedName>
        <fullName evidence="11">Transporter</fullName>
    </recommendedName>
</protein>
<organism evidence="9 10">
    <name type="scientific">Candidatus Abzuiibacterium crystallinum</name>
    <dbReference type="NCBI Taxonomy" id="1974748"/>
    <lineage>
        <taxon>Bacteria</taxon>
        <taxon>Pseudomonadati</taxon>
        <taxon>Candidatus Omnitrophota</taxon>
        <taxon>Candidatus Abzuiibacterium</taxon>
    </lineage>
</organism>
<reference evidence="9 10" key="1">
    <citation type="submission" date="2017-09" db="EMBL/GenBank/DDBJ databases">
        <title>Depth-based differentiation of microbial function through sediment-hosted aquifers and enrichment of novel symbionts in the deep terrestrial subsurface.</title>
        <authorList>
            <person name="Probst A.J."/>
            <person name="Ladd B."/>
            <person name="Jarett J.K."/>
            <person name="Geller-Mcgrath D.E."/>
            <person name="Sieber C.M."/>
            <person name="Emerson J.B."/>
            <person name="Anantharaman K."/>
            <person name="Thomas B.C."/>
            <person name="Malmstrom R."/>
            <person name="Stieglmeier M."/>
            <person name="Klingl A."/>
            <person name="Woyke T."/>
            <person name="Ryan C.M."/>
            <person name="Banfield J.F."/>
        </authorList>
    </citation>
    <scope>NUCLEOTIDE SEQUENCE [LARGE SCALE GENOMIC DNA]</scope>
    <source>
        <strain evidence="9">CG11_big_fil_rev_8_21_14_0_20_45_26</strain>
    </source>
</reference>
<evidence type="ECO:0000256" key="1">
    <source>
        <dbReference type="ARBA" id="ARBA00004442"/>
    </source>
</evidence>
<evidence type="ECO:0000256" key="4">
    <source>
        <dbReference type="ARBA" id="ARBA00022452"/>
    </source>
</evidence>
<dbReference type="AlphaFoldDB" id="A0A2H0LSU4"/>
<comment type="subcellular location">
    <subcellularLocation>
        <location evidence="1">Cell outer membrane</location>
    </subcellularLocation>
</comment>
<dbReference type="EMBL" id="PCVY01000008">
    <property type="protein sequence ID" value="PIQ87437.1"/>
    <property type="molecule type" value="Genomic_DNA"/>
</dbReference>
<accession>A0A2H0LSU4</accession>
<dbReference type="InterPro" id="IPR051906">
    <property type="entry name" value="TolC-like"/>
</dbReference>
<evidence type="ECO:0000256" key="7">
    <source>
        <dbReference type="ARBA" id="ARBA00023237"/>
    </source>
</evidence>
<sequence length="685" mass="78178">MFKKSISPLKPSFLIHLIILLLSVGVLFSEAITYAESMTFVRASQTSQAGTTNADERESAMAAALQNVQAKNGHAAESKKIDLGKRKEAAKVKTDKKEKEARKMDWSWLFFWKKDKKTSPETSQSPAEASAETKAMKPKQKIDWDQFFKKPPPSKDRDIVAQKRRERQAQFPSLDLEQIKASITEAKINQKKEFINAGGHHLQDVLDRAVEVSLPAHIASERIVVAERRIIAAFREFFSEMEFTTVLKDGTLSTGPYKSKSFGLSFTQPLYHGGVIWNTFQLEMANREQAKYELNQTLSEIVKDTSTAYFEYERAWNALKDKQLLFEEVAKLKQMSDEKVKAKLISEIEELNVNSLFGQMEYDLETARQELEIAKLDLQEALQLDIEDPIDIRVSDQIDDIRLANQSSDPAQLPVPGDDSTMSAPGLQVEGKDLDHYIDIAYTYRPDLQVEATKLRASRIEHKIAAGNMLPKADLIIEFGKLGEAFITDPTDDFHLGTGKPPLHKEWRIALEMSWSVLGNNVEYAYDHDQRAPSVSQFLGSQGPITDTYSFTASILSDLNKFAELRETKIAMLEQLVELEKKEHAAIKEVKEAYFNYNKALIQLQASRQRLQYRERLMTLAKHRLDNNEIEISEYLQARKDYTEERNAVHKAFSDFYLAKVNLNYAVGIRDYVKIEPHVFENRTT</sequence>
<evidence type="ECO:0000313" key="9">
    <source>
        <dbReference type="EMBL" id="PIQ87437.1"/>
    </source>
</evidence>
<proteinExistence type="inferred from homology"/>
<feature type="region of interest" description="Disordered" evidence="8">
    <location>
        <begin position="117"/>
        <end position="167"/>
    </location>
</feature>
<dbReference type="InterPro" id="IPR003423">
    <property type="entry name" value="OMP_efflux"/>
</dbReference>
<comment type="similarity">
    <text evidence="2">Belongs to the outer membrane factor (OMF) (TC 1.B.17) family.</text>
</comment>
<evidence type="ECO:0000313" key="10">
    <source>
        <dbReference type="Proteomes" id="UP000230859"/>
    </source>
</evidence>
<evidence type="ECO:0000256" key="5">
    <source>
        <dbReference type="ARBA" id="ARBA00022692"/>
    </source>
</evidence>
<keyword evidence="5" id="KW-0812">Transmembrane</keyword>
<keyword evidence="4" id="KW-1134">Transmembrane beta strand</keyword>
<evidence type="ECO:0008006" key="11">
    <source>
        <dbReference type="Google" id="ProtNLM"/>
    </source>
</evidence>
<name>A0A2H0LSU4_9BACT</name>
<dbReference type="Gene3D" id="1.20.1600.10">
    <property type="entry name" value="Outer membrane efflux proteins (OEP)"/>
    <property type="match status" value="1"/>
</dbReference>
<keyword evidence="6" id="KW-0472">Membrane</keyword>
<feature type="region of interest" description="Disordered" evidence="8">
    <location>
        <begin position="405"/>
        <end position="424"/>
    </location>
</feature>
<dbReference type="GO" id="GO:1990281">
    <property type="term" value="C:efflux pump complex"/>
    <property type="evidence" value="ECO:0007669"/>
    <property type="project" value="TreeGrafter"/>
</dbReference>
<gene>
    <name evidence="9" type="ORF">COV74_00770</name>
</gene>
<feature type="compositionally biased region" description="Basic and acidic residues" evidence="8">
    <location>
        <begin position="140"/>
        <end position="163"/>
    </location>
</feature>
<keyword evidence="3" id="KW-0813">Transport</keyword>
<dbReference type="GO" id="GO:0015288">
    <property type="term" value="F:porin activity"/>
    <property type="evidence" value="ECO:0007669"/>
    <property type="project" value="TreeGrafter"/>
</dbReference>
<evidence type="ECO:0000256" key="2">
    <source>
        <dbReference type="ARBA" id="ARBA00007613"/>
    </source>
</evidence>
<dbReference type="PANTHER" id="PTHR30026">
    <property type="entry name" value="OUTER MEMBRANE PROTEIN TOLC"/>
    <property type="match status" value="1"/>
</dbReference>
<dbReference type="Proteomes" id="UP000230859">
    <property type="component" value="Unassembled WGS sequence"/>
</dbReference>
<comment type="caution">
    <text evidence="9">The sequence shown here is derived from an EMBL/GenBank/DDBJ whole genome shotgun (WGS) entry which is preliminary data.</text>
</comment>
<evidence type="ECO:0000256" key="3">
    <source>
        <dbReference type="ARBA" id="ARBA00022448"/>
    </source>
</evidence>